<evidence type="ECO:0000313" key="11">
    <source>
        <dbReference type="EMBL" id="BES96090.1"/>
    </source>
</evidence>
<dbReference type="PANTHER" id="PTHR19960:SF25">
    <property type="entry name" value="TEKTIN-1"/>
    <property type="match status" value="1"/>
</dbReference>
<keyword evidence="7" id="KW-0206">Cytoskeleton</keyword>
<evidence type="ECO:0000256" key="1">
    <source>
        <dbReference type="ARBA" id="ARBA00004611"/>
    </source>
</evidence>
<proteinExistence type="inferred from homology"/>
<evidence type="ECO:0000313" key="12">
    <source>
        <dbReference type="Proteomes" id="UP001307889"/>
    </source>
</evidence>
<gene>
    <name evidence="11" type="ORF">NTJ_08899</name>
</gene>
<evidence type="ECO:0000256" key="2">
    <source>
        <dbReference type="ARBA" id="ARBA00007209"/>
    </source>
</evidence>
<keyword evidence="5" id="KW-0175">Coiled coil</keyword>
<dbReference type="InterPro" id="IPR000435">
    <property type="entry name" value="Tektins"/>
</dbReference>
<comment type="similarity">
    <text evidence="2 10">Belongs to the tektin family.</text>
</comment>
<evidence type="ECO:0000256" key="10">
    <source>
        <dbReference type="RuleBase" id="RU367040"/>
    </source>
</evidence>
<evidence type="ECO:0000256" key="6">
    <source>
        <dbReference type="ARBA" id="ARBA00023069"/>
    </source>
</evidence>
<comment type="function">
    <text evidence="9">Microtubule inner protein (MIP) part of the dynein-decorated doublet microtubules (DMTs) in cilia and flagellar axoneme. Forms filamentous polymers in the walls of ciliary and flagellar microtubules.</text>
</comment>
<dbReference type="InterPro" id="IPR048256">
    <property type="entry name" value="Tektin-like"/>
</dbReference>
<evidence type="ECO:0000256" key="9">
    <source>
        <dbReference type="ARBA" id="ARBA00045224"/>
    </source>
</evidence>
<organism evidence="11 12">
    <name type="scientific">Nesidiocoris tenuis</name>
    <dbReference type="NCBI Taxonomy" id="355587"/>
    <lineage>
        <taxon>Eukaryota</taxon>
        <taxon>Metazoa</taxon>
        <taxon>Ecdysozoa</taxon>
        <taxon>Arthropoda</taxon>
        <taxon>Hexapoda</taxon>
        <taxon>Insecta</taxon>
        <taxon>Pterygota</taxon>
        <taxon>Neoptera</taxon>
        <taxon>Paraneoptera</taxon>
        <taxon>Hemiptera</taxon>
        <taxon>Heteroptera</taxon>
        <taxon>Panheteroptera</taxon>
        <taxon>Cimicomorpha</taxon>
        <taxon>Miridae</taxon>
        <taxon>Dicyphina</taxon>
        <taxon>Nesidiocoris</taxon>
    </lineage>
</organism>
<evidence type="ECO:0000256" key="7">
    <source>
        <dbReference type="ARBA" id="ARBA00023212"/>
    </source>
</evidence>
<dbReference type="Proteomes" id="UP001307889">
    <property type="component" value="Chromosome 6"/>
</dbReference>
<name>A0ABN7AYT4_9HEMI</name>
<keyword evidence="4 10" id="KW-0282">Flagellum</keyword>
<protein>
    <recommendedName>
        <fullName evidence="10">Tektin</fullName>
    </recommendedName>
</protein>
<dbReference type="PANTHER" id="PTHR19960">
    <property type="entry name" value="TEKTIN"/>
    <property type="match status" value="1"/>
</dbReference>
<keyword evidence="8 10" id="KW-0966">Cell projection</keyword>
<evidence type="ECO:0000256" key="5">
    <source>
        <dbReference type="ARBA" id="ARBA00023054"/>
    </source>
</evidence>
<keyword evidence="3" id="KW-0963">Cytoplasm</keyword>
<accession>A0ABN7AYT4</accession>
<reference evidence="11 12" key="1">
    <citation type="submission" date="2023-09" db="EMBL/GenBank/DDBJ databases">
        <title>Nesidiocoris tenuis whole genome shotgun sequence.</title>
        <authorList>
            <person name="Shibata T."/>
            <person name="Shimoda M."/>
            <person name="Kobayashi T."/>
            <person name="Uehara T."/>
        </authorList>
    </citation>
    <scope>NUCLEOTIDE SEQUENCE [LARGE SCALE GENOMIC DNA]</scope>
    <source>
        <strain evidence="11 12">Japan</strain>
    </source>
</reference>
<comment type="subcellular location">
    <subcellularLocation>
        <location evidence="10">Cytoplasm</location>
        <location evidence="10">Cytoskeleton</location>
        <location evidence="10">Cilium axoneme</location>
    </subcellularLocation>
    <subcellularLocation>
        <location evidence="1">Cytoplasm</location>
        <location evidence="1">Cytoskeleton</location>
        <location evidence="1">Flagellum axoneme</location>
    </subcellularLocation>
</comment>
<dbReference type="Pfam" id="PF03148">
    <property type="entry name" value="Tektin"/>
    <property type="match status" value="1"/>
</dbReference>
<keyword evidence="12" id="KW-1185">Reference proteome</keyword>
<evidence type="ECO:0000256" key="3">
    <source>
        <dbReference type="ARBA" id="ARBA00022490"/>
    </source>
</evidence>
<evidence type="ECO:0000256" key="4">
    <source>
        <dbReference type="ARBA" id="ARBA00022846"/>
    </source>
</evidence>
<dbReference type="PRINTS" id="PR00511">
    <property type="entry name" value="TEKTIN"/>
</dbReference>
<sequence>MPTRPMRFNVSHWHIANVESYRNVTAQQKLADRILAEADRLIDETEDDTIKRKLEVDHQLDVKIKDVEFRKEQLEWQKKQLDEELDCLITYMMRVEDAEKNLGHNSLDICRKCIVFREGRIGIDLCKDEVDVELEHEEKMIVAIQRMLIRVKEQVKEQMRRLRAMVYTIVKDLDDKSMSLAIDRMNLQLNEKSSGLCTNQGPVSFRTGSCNQEDWEAQTAAAIEHADKELASGRPLRAYIDVVLKQIIDDLWRQYDKVNSAFYRRIEQYKEQKTKLENHHYETVRLINEMTMKMTSLKKAIAEKEEFLALAQTRRGNRSQRTNSELCRDEAETYLEAESDQIQDAIAKLNKSMMEAQASLRYLLRTQVQIEEDINIKTNSIKIDEVDCMPLRAGIDYRAF</sequence>
<keyword evidence="6 10" id="KW-0969">Cilium</keyword>
<dbReference type="EMBL" id="AP028914">
    <property type="protein sequence ID" value="BES96090.1"/>
    <property type="molecule type" value="Genomic_DNA"/>
</dbReference>
<evidence type="ECO:0000256" key="8">
    <source>
        <dbReference type="ARBA" id="ARBA00023273"/>
    </source>
</evidence>